<reference evidence="2" key="1">
    <citation type="journal article" date="2022" name="Mol. Ecol. Resour.">
        <title>The genomes of chicory, endive, great burdock and yacon provide insights into Asteraceae palaeo-polyploidization history and plant inulin production.</title>
        <authorList>
            <person name="Fan W."/>
            <person name="Wang S."/>
            <person name="Wang H."/>
            <person name="Wang A."/>
            <person name="Jiang F."/>
            <person name="Liu H."/>
            <person name="Zhao H."/>
            <person name="Xu D."/>
            <person name="Zhang Y."/>
        </authorList>
    </citation>
    <scope>NUCLEOTIDE SEQUENCE [LARGE SCALE GENOMIC DNA]</scope>
    <source>
        <strain evidence="2">cv. Punajuju</strain>
    </source>
</reference>
<reference evidence="1 2" key="2">
    <citation type="journal article" date="2022" name="Mol. Ecol. Resour.">
        <title>The genomes of chicory, endive, great burdock and yacon provide insights into Asteraceae paleo-polyploidization history and plant inulin production.</title>
        <authorList>
            <person name="Fan W."/>
            <person name="Wang S."/>
            <person name="Wang H."/>
            <person name="Wang A."/>
            <person name="Jiang F."/>
            <person name="Liu H."/>
            <person name="Zhao H."/>
            <person name="Xu D."/>
            <person name="Zhang Y."/>
        </authorList>
    </citation>
    <scope>NUCLEOTIDE SEQUENCE [LARGE SCALE GENOMIC DNA]</scope>
    <source>
        <strain evidence="2">cv. Punajuju</strain>
        <tissue evidence="1">Leaves</tissue>
    </source>
</reference>
<evidence type="ECO:0000313" key="1">
    <source>
        <dbReference type="EMBL" id="KAI3701194.1"/>
    </source>
</evidence>
<protein>
    <submittedName>
        <fullName evidence="1">Uncharacterized protein</fullName>
    </submittedName>
</protein>
<gene>
    <name evidence="1" type="ORF">L2E82_45843</name>
</gene>
<name>A0ACB8ZU23_CICIN</name>
<comment type="caution">
    <text evidence="1">The sequence shown here is derived from an EMBL/GenBank/DDBJ whole genome shotgun (WGS) entry which is preliminary data.</text>
</comment>
<sequence length="76" mass="8644">MGDIEQRSVEDDETSSTDMDVQQVQRKYGNVKAYCVVVEIGYNKIVSENMNLENALNDGLKFFPDNGILKGWLNKK</sequence>
<proteinExistence type="predicted"/>
<organism evidence="1 2">
    <name type="scientific">Cichorium intybus</name>
    <name type="common">Chicory</name>
    <dbReference type="NCBI Taxonomy" id="13427"/>
    <lineage>
        <taxon>Eukaryota</taxon>
        <taxon>Viridiplantae</taxon>
        <taxon>Streptophyta</taxon>
        <taxon>Embryophyta</taxon>
        <taxon>Tracheophyta</taxon>
        <taxon>Spermatophyta</taxon>
        <taxon>Magnoliopsida</taxon>
        <taxon>eudicotyledons</taxon>
        <taxon>Gunneridae</taxon>
        <taxon>Pentapetalae</taxon>
        <taxon>asterids</taxon>
        <taxon>campanulids</taxon>
        <taxon>Asterales</taxon>
        <taxon>Asteraceae</taxon>
        <taxon>Cichorioideae</taxon>
        <taxon>Cichorieae</taxon>
        <taxon>Cichoriinae</taxon>
        <taxon>Cichorium</taxon>
    </lineage>
</organism>
<dbReference type="EMBL" id="CM042016">
    <property type="protein sequence ID" value="KAI3701194.1"/>
    <property type="molecule type" value="Genomic_DNA"/>
</dbReference>
<dbReference type="Proteomes" id="UP001055811">
    <property type="component" value="Linkage Group LG08"/>
</dbReference>
<evidence type="ECO:0000313" key="2">
    <source>
        <dbReference type="Proteomes" id="UP001055811"/>
    </source>
</evidence>
<accession>A0ACB8ZU23</accession>
<keyword evidence="2" id="KW-1185">Reference proteome</keyword>